<dbReference type="AlphaFoldDB" id="A0A0D0AAQ6"/>
<reference evidence="2 3" key="1">
    <citation type="submission" date="2014-04" db="EMBL/GenBank/DDBJ databases">
        <authorList>
            <consortium name="DOE Joint Genome Institute"/>
            <person name="Kuo A."/>
            <person name="Kohler A."/>
            <person name="Costa M.D."/>
            <person name="Nagy L.G."/>
            <person name="Floudas D."/>
            <person name="Copeland A."/>
            <person name="Barry K.W."/>
            <person name="Cichocki N."/>
            <person name="Veneault-Fourrey C."/>
            <person name="LaButti K."/>
            <person name="Lindquist E.A."/>
            <person name="Lipzen A."/>
            <person name="Lundell T."/>
            <person name="Morin E."/>
            <person name="Murat C."/>
            <person name="Sun H."/>
            <person name="Tunlid A."/>
            <person name="Henrissat B."/>
            <person name="Grigoriev I.V."/>
            <person name="Hibbett D.S."/>
            <person name="Martin F."/>
            <person name="Nordberg H.P."/>
            <person name="Cantor M.N."/>
            <person name="Hua S.X."/>
        </authorList>
    </citation>
    <scope>NUCLEOTIDE SEQUENCE [LARGE SCALE GENOMIC DNA]</scope>
    <source>
        <strain evidence="2 3">441</strain>
    </source>
</reference>
<feature type="region of interest" description="Disordered" evidence="1">
    <location>
        <begin position="36"/>
        <end position="57"/>
    </location>
</feature>
<protein>
    <submittedName>
        <fullName evidence="2">Uncharacterized protein</fullName>
    </submittedName>
</protein>
<dbReference type="HOGENOM" id="CLU_2997357_0_0_1"/>
<reference evidence="3" key="2">
    <citation type="submission" date="2015-01" db="EMBL/GenBank/DDBJ databases">
        <title>Evolutionary Origins and Diversification of the Mycorrhizal Mutualists.</title>
        <authorList>
            <consortium name="DOE Joint Genome Institute"/>
            <consortium name="Mycorrhizal Genomics Consortium"/>
            <person name="Kohler A."/>
            <person name="Kuo A."/>
            <person name="Nagy L.G."/>
            <person name="Floudas D."/>
            <person name="Copeland A."/>
            <person name="Barry K.W."/>
            <person name="Cichocki N."/>
            <person name="Veneault-Fourrey C."/>
            <person name="LaButti K."/>
            <person name="Lindquist E.A."/>
            <person name="Lipzen A."/>
            <person name="Lundell T."/>
            <person name="Morin E."/>
            <person name="Murat C."/>
            <person name="Riley R."/>
            <person name="Ohm R."/>
            <person name="Sun H."/>
            <person name="Tunlid A."/>
            <person name="Henrissat B."/>
            <person name="Grigoriev I.V."/>
            <person name="Hibbett D.S."/>
            <person name="Martin F."/>
        </authorList>
    </citation>
    <scope>NUCLEOTIDE SEQUENCE [LARGE SCALE GENOMIC DNA]</scope>
    <source>
        <strain evidence="3">441</strain>
    </source>
</reference>
<evidence type="ECO:0000256" key="1">
    <source>
        <dbReference type="SAM" id="MobiDB-lite"/>
    </source>
</evidence>
<accession>A0A0D0AAQ6</accession>
<evidence type="ECO:0000313" key="3">
    <source>
        <dbReference type="Proteomes" id="UP000054018"/>
    </source>
</evidence>
<gene>
    <name evidence="2" type="ORF">PISMIDRAFT_672411</name>
</gene>
<proteinExistence type="predicted"/>
<organism evidence="2 3">
    <name type="scientific">Pisolithus microcarpus 441</name>
    <dbReference type="NCBI Taxonomy" id="765257"/>
    <lineage>
        <taxon>Eukaryota</taxon>
        <taxon>Fungi</taxon>
        <taxon>Dikarya</taxon>
        <taxon>Basidiomycota</taxon>
        <taxon>Agaricomycotina</taxon>
        <taxon>Agaricomycetes</taxon>
        <taxon>Agaricomycetidae</taxon>
        <taxon>Boletales</taxon>
        <taxon>Sclerodermatineae</taxon>
        <taxon>Pisolithaceae</taxon>
        <taxon>Pisolithus</taxon>
    </lineage>
</organism>
<sequence>MDTASYPTYITKALVPNHTRNRYGSATGGIQLKERKTNSMQRSDTSASVEGMKGMLF</sequence>
<name>A0A0D0AAQ6_9AGAM</name>
<evidence type="ECO:0000313" key="2">
    <source>
        <dbReference type="EMBL" id="KIK29028.1"/>
    </source>
</evidence>
<dbReference type="EMBL" id="KN833690">
    <property type="protein sequence ID" value="KIK29028.1"/>
    <property type="molecule type" value="Genomic_DNA"/>
</dbReference>
<keyword evidence="3" id="KW-1185">Reference proteome</keyword>
<feature type="compositionally biased region" description="Polar residues" evidence="1">
    <location>
        <begin position="38"/>
        <end position="48"/>
    </location>
</feature>
<dbReference type="Proteomes" id="UP000054018">
    <property type="component" value="Unassembled WGS sequence"/>
</dbReference>